<dbReference type="GO" id="GO:0034455">
    <property type="term" value="C:t-UTP complex"/>
    <property type="evidence" value="ECO:0007669"/>
    <property type="project" value="TreeGrafter"/>
</dbReference>
<evidence type="ECO:0000259" key="3">
    <source>
        <dbReference type="SMART" id="SM01036"/>
    </source>
</evidence>
<dbReference type="GO" id="GO:0030686">
    <property type="term" value="C:90S preribosome"/>
    <property type="evidence" value="ECO:0007669"/>
    <property type="project" value="TreeGrafter"/>
</dbReference>
<proteinExistence type="predicted"/>
<evidence type="ECO:0000313" key="5">
    <source>
        <dbReference type="Proteomes" id="UP000594638"/>
    </source>
</evidence>
<comment type="subcellular location">
    <subcellularLocation>
        <location evidence="1">Nucleus</location>
    </subcellularLocation>
</comment>
<dbReference type="PANTHER" id="PTHR13457:SF1">
    <property type="entry name" value="HEAT REPEAT-CONTAINING PROTEIN 1"/>
    <property type="match status" value="1"/>
</dbReference>
<dbReference type="GO" id="GO:0045943">
    <property type="term" value="P:positive regulation of transcription by RNA polymerase I"/>
    <property type="evidence" value="ECO:0007669"/>
    <property type="project" value="TreeGrafter"/>
</dbReference>
<dbReference type="Gramene" id="OE9A015552T1">
    <property type="protein sequence ID" value="OE9A015552C1"/>
    <property type="gene ID" value="OE9A015552"/>
</dbReference>
<reference evidence="4 5" key="1">
    <citation type="submission" date="2019-12" db="EMBL/GenBank/DDBJ databases">
        <authorList>
            <person name="Alioto T."/>
            <person name="Alioto T."/>
            <person name="Gomez Garrido J."/>
        </authorList>
    </citation>
    <scope>NUCLEOTIDE SEQUENCE [LARGE SCALE GENOMIC DNA]</scope>
</reference>
<protein>
    <recommendedName>
        <fullName evidence="3">BP28 C-terminal domain-containing protein</fullName>
    </recommendedName>
</protein>
<dbReference type="PANTHER" id="PTHR13457">
    <property type="entry name" value="BAP28"/>
    <property type="match status" value="1"/>
</dbReference>
<gene>
    <name evidence="4" type="ORF">OLEA9_A015552</name>
</gene>
<dbReference type="InterPro" id="IPR012954">
    <property type="entry name" value="BP28_C_dom"/>
</dbReference>
<keyword evidence="2" id="KW-0539">Nucleus</keyword>
<comment type="caution">
    <text evidence="4">The sequence shown here is derived from an EMBL/GenBank/DDBJ whole genome shotgun (WGS) entry which is preliminary data.</text>
</comment>
<evidence type="ECO:0000256" key="1">
    <source>
        <dbReference type="ARBA" id="ARBA00004123"/>
    </source>
</evidence>
<evidence type="ECO:0000313" key="4">
    <source>
        <dbReference type="EMBL" id="CAA2963482.1"/>
    </source>
</evidence>
<keyword evidence="5" id="KW-1185">Reference proteome</keyword>
<sequence>MLGNLVNSMDGSSIGAYYAKIFYLCLLALDLCSQHPASVENIDTIEKNVLRAMVILTMKLTETMFRPLFIKSIEWSSSDVEDSEYTTGKTINCVISSMDWSTNLLKAIDHCLCLTSSSCLMAVFNILFMPMIQKLEVDDLLVACVGQMAVTAGSDLLWKPLNHEYLVEKLKEEYLAFLPETIPFLGELLEDVEVPVKSLAQEILKEMETLSVAQNYYLGKDYVEMSYVVFSAKLVVTNCLYLEDTVDGNFLLYLS</sequence>
<dbReference type="AlphaFoldDB" id="A0A8S0QB43"/>
<dbReference type="Proteomes" id="UP000594638">
    <property type="component" value="Unassembled WGS sequence"/>
</dbReference>
<organism evidence="4 5">
    <name type="scientific">Olea europaea subsp. europaea</name>
    <dbReference type="NCBI Taxonomy" id="158383"/>
    <lineage>
        <taxon>Eukaryota</taxon>
        <taxon>Viridiplantae</taxon>
        <taxon>Streptophyta</taxon>
        <taxon>Embryophyta</taxon>
        <taxon>Tracheophyta</taxon>
        <taxon>Spermatophyta</taxon>
        <taxon>Magnoliopsida</taxon>
        <taxon>eudicotyledons</taxon>
        <taxon>Gunneridae</taxon>
        <taxon>Pentapetalae</taxon>
        <taxon>asterids</taxon>
        <taxon>lamiids</taxon>
        <taxon>Lamiales</taxon>
        <taxon>Oleaceae</taxon>
        <taxon>Oleeae</taxon>
        <taxon>Olea</taxon>
    </lineage>
</organism>
<dbReference type="Pfam" id="PF08146">
    <property type="entry name" value="BP28CT"/>
    <property type="match status" value="1"/>
</dbReference>
<dbReference type="OrthoDB" id="568481at2759"/>
<evidence type="ECO:0000256" key="2">
    <source>
        <dbReference type="ARBA" id="ARBA00023242"/>
    </source>
</evidence>
<dbReference type="GO" id="GO:0000462">
    <property type="term" value="P:maturation of SSU-rRNA from tricistronic rRNA transcript (SSU-rRNA, 5.8S rRNA, LSU-rRNA)"/>
    <property type="evidence" value="ECO:0007669"/>
    <property type="project" value="TreeGrafter"/>
</dbReference>
<dbReference type="GO" id="GO:0032040">
    <property type="term" value="C:small-subunit processome"/>
    <property type="evidence" value="ECO:0007669"/>
    <property type="project" value="TreeGrafter"/>
</dbReference>
<dbReference type="GO" id="GO:0030515">
    <property type="term" value="F:snoRNA binding"/>
    <property type="evidence" value="ECO:0007669"/>
    <property type="project" value="TreeGrafter"/>
</dbReference>
<name>A0A8S0QB43_OLEEU</name>
<feature type="domain" description="BP28 C-terminal" evidence="3">
    <location>
        <begin position="11"/>
        <end position="135"/>
    </location>
</feature>
<accession>A0A8S0QB43</accession>
<dbReference type="SMART" id="SM01036">
    <property type="entry name" value="BP28CT"/>
    <property type="match status" value="1"/>
</dbReference>
<dbReference type="InterPro" id="IPR040191">
    <property type="entry name" value="UTP10"/>
</dbReference>
<dbReference type="EMBL" id="CACTIH010001810">
    <property type="protein sequence ID" value="CAA2963482.1"/>
    <property type="molecule type" value="Genomic_DNA"/>
</dbReference>